<dbReference type="GO" id="GO:0005829">
    <property type="term" value="C:cytosol"/>
    <property type="evidence" value="ECO:0007669"/>
    <property type="project" value="EnsemblFungi"/>
</dbReference>
<dbReference type="RefSeq" id="XP_018984034.1">
    <property type="nucleotide sequence ID" value="XM_019131192.1"/>
</dbReference>
<dbReference type="GO" id="GO:0000329">
    <property type="term" value="C:fungal-type vacuole membrane"/>
    <property type="evidence" value="ECO:0007669"/>
    <property type="project" value="EnsemblFungi"/>
</dbReference>
<evidence type="ECO:0000256" key="1">
    <source>
        <dbReference type="ARBA" id="ARBA00004184"/>
    </source>
</evidence>
<keyword evidence="6" id="KW-0653">Protein transport</keyword>
<proteinExistence type="inferred from homology"/>
<dbReference type="GO" id="GO:0006624">
    <property type="term" value="P:vacuolar protein processing"/>
    <property type="evidence" value="ECO:0007669"/>
    <property type="project" value="EnsemblFungi"/>
</dbReference>
<evidence type="ECO:0000256" key="4">
    <source>
        <dbReference type="ARBA" id="ARBA00022574"/>
    </source>
</evidence>
<keyword evidence="3" id="KW-0926">Vacuole</keyword>
<keyword evidence="11" id="KW-1185">Reference proteome</keyword>
<dbReference type="AlphaFoldDB" id="A0A1E3QLY4"/>
<evidence type="ECO:0000256" key="9">
    <source>
        <dbReference type="SAM" id="MobiDB-lite"/>
    </source>
</evidence>
<dbReference type="GO" id="GO:0032266">
    <property type="term" value="F:phosphatidylinositol-3-phosphate binding"/>
    <property type="evidence" value="ECO:0007669"/>
    <property type="project" value="EnsemblFungi"/>
</dbReference>
<feature type="compositionally biased region" description="Acidic residues" evidence="9">
    <location>
        <begin position="317"/>
        <end position="352"/>
    </location>
</feature>
<dbReference type="InterPro" id="IPR001680">
    <property type="entry name" value="WD40_rpt"/>
</dbReference>
<evidence type="ECO:0000313" key="11">
    <source>
        <dbReference type="Proteomes" id="UP000094336"/>
    </source>
</evidence>
<dbReference type="InterPro" id="IPR036322">
    <property type="entry name" value="WD40_repeat_dom_sf"/>
</dbReference>
<keyword evidence="5" id="KW-0677">Repeat</keyword>
<dbReference type="SMART" id="SM00320">
    <property type="entry name" value="WD40"/>
    <property type="match status" value="2"/>
</dbReference>
<name>A0A1E3QLY4_9ASCO</name>
<evidence type="ECO:0000256" key="5">
    <source>
        <dbReference type="ARBA" id="ARBA00022737"/>
    </source>
</evidence>
<reference evidence="11" key="1">
    <citation type="submission" date="2016-05" db="EMBL/GenBank/DDBJ databases">
        <title>Comparative genomics of biotechnologically important yeasts.</title>
        <authorList>
            <consortium name="DOE Joint Genome Institute"/>
            <person name="Riley R."/>
            <person name="Haridas S."/>
            <person name="Wolfe K.H."/>
            <person name="Lopes M.R."/>
            <person name="Hittinger C.T."/>
            <person name="Goker M."/>
            <person name="Salamov A."/>
            <person name="Wisecaver J."/>
            <person name="Long T.M."/>
            <person name="Aerts A.L."/>
            <person name="Barry K."/>
            <person name="Choi C."/>
            <person name="Clum A."/>
            <person name="Coughlan A.Y."/>
            <person name="Deshpande S."/>
            <person name="Douglass A.P."/>
            <person name="Hanson S.J."/>
            <person name="Klenk H.-P."/>
            <person name="Labutti K."/>
            <person name="Lapidus A."/>
            <person name="Lindquist E."/>
            <person name="Lipzen A."/>
            <person name="Meier-Kolthoff J.P."/>
            <person name="Ohm R.A."/>
            <person name="Otillar R.P."/>
            <person name="Pangilinan J."/>
            <person name="Peng Y."/>
            <person name="Rokas A."/>
            <person name="Rosa C.A."/>
            <person name="Scheuner C."/>
            <person name="Sibirny A.A."/>
            <person name="Slot J.C."/>
            <person name="Stielow J.B."/>
            <person name="Sun H."/>
            <person name="Kurtzman C.P."/>
            <person name="Blackwell M."/>
            <person name="Grigoriev I.V."/>
            <person name="Jeffries T.W."/>
        </authorList>
    </citation>
    <scope>NUCLEOTIDE SEQUENCE [LARGE SCALE GENOMIC DNA]</scope>
    <source>
        <strain evidence="11">NRRL Y-12698</strain>
    </source>
</reference>
<dbReference type="GO" id="GO:0070273">
    <property type="term" value="F:phosphatidylinositol-4-phosphate binding"/>
    <property type="evidence" value="ECO:0007669"/>
    <property type="project" value="EnsemblFungi"/>
</dbReference>
<dbReference type="GO" id="GO:0061908">
    <property type="term" value="C:phagophore"/>
    <property type="evidence" value="ECO:0007669"/>
    <property type="project" value="EnsemblFungi"/>
</dbReference>
<evidence type="ECO:0000313" key="10">
    <source>
        <dbReference type="EMBL" id="ODQ78706.1"/>
    </source>
</evidence>
<keyword evidence="2" id="KW-0813">Transport</keyword>
<dbReference type="Pfam" id="PF21032">
    <property type="entry name" value="PROPPIN"/>
    <property type="match status" value="2"/>
</dbReference>
<dbReference type="GO" id="GO:0170071">
    <property type="term" value="C:CROP complex"/>
    <property type="evidence" value="ECO:0007669"/>
    <property type="project" value="EnsemblFungi"/>
</dbReference>
<comment type="subcellular location">
    <subcellularLocation>
        <location evidence="1">Endomembrane system</location>
        <topology evidence="1">Peripheral membrane protein</topology>
    </subcellularLocation>
    <subcellularLocation>
        <location evidence="8">Vacuole membrane</location>
    </subcellularLocation>
</comment>
<feature type="compositionally biased region" description="Low complexity" evidence="9">
    <location>
        <begin position="363"/>
        <end position="373"/>
    </location>
</feature>
<dbReference type="STRING" id="984486.A0A1E3QLY4"/>
<dbReference type="GO" id="GO:0005768">
    <property type="term" value="C:endosome"/>
    <property type="evidence" value="ECO:0007669"/>
    <property type="project" value="EnsemblFungi"/>
</dbReference>
<dbReference type="GO" id="GO:0044090">
    <property type="term" value="P:positive regulation of vacuole organization"/>
    <property type="evidence" value="ECO:0007669"/>
    <property type="project" value="EnsemblFungi"/>
</dbReference>
<feature type="compositionally biased region" description="Basic residues" evidence="9">
    <location>
        <begin position="288"/>
        <end position="308"/>
    </location>
</feature>
<dbReference type="GO" id="GO:0034727">
    <property type="term" value="P:piecemeal microautophagy of the nucleus"/>
    <property type="evidence" value="ECO:0007669"/>
    <property type="project" value="EnsemblFungi"/>
</dbReference>
<keyword evidence="4" id="KW-0853">WD repeat</keyword>
<dbReference type="GO" id="GO:0070772">
    <property type="term" value="C:PAS complex"/>
    <property type="evidence" value="ECO:0007669"/>
    <property type="project" value="EnsemblFungi"/>
</dbReference>
<dbReference type="Gene3D" id="2.130.10.10">
    <property type="entry name" value="YVTN repeat-like/Quinoprotein amine dehydrogenase"/>
    <property type="match status" value="1"/>
</dbReference>
<gene>
    <name evidence="10" type="ORF">BABINDRAFT_18388</name>
</gene>
<dbReference type="PANTHER" id="PTHR11227">
    <property type="entry name" value="WD-REPEAT PROTEIN INTERACTING WITH PHOSPHOINOSIDES WIPI -RELATED"/>
    <property type="match status" value="1"/>
</dbReference>
<dbReference type="InterPro" id="IPR015943">
    <property type="entry name" value="WD40/YVTN_repeat-like_dom_sf"/>
</dbReference>
<dbReference type="OrthoDB" id="1667587at2759"/>
<feature type="non-terminal residue" evidence="10">
    <location>
        <position position="517"/>
    </location>
</feature>
<dbReference type="Proteomes" id="UP000094336">
    <property type="component" value="Unassembled WGS sequence"/>
</dbReference>
<evidence type="ECO:0000256" key="3">
    <source>
        <dbReference type="ARBA" id="ARBA00022554"/>
    </source>
</evidence>
<evidence type="ECO:0000256" key="2">
    <source>
        <dbReference type="ARBA" id="ARBA00022448"/>
    </source>
</evidence>
<dbReference type="GO" id="GO:0045324">
    <property type="term" value="P:late endosome to vacuole transport"/>
    <property type="evidence" value="ECO:0007669"/>
    <property type="project" value="EnsemblFungi"/>
</dbReference>
<feature type="non-terminal residue" evidence="10">
    <location>
        <position position="1"/>
    </location>
</feature>
<dbReference type="SUPFAM" id="SSF50978">
    <property type="entry name" value="WD40 repeat-like"/>
    <property type="match status" value="1"/>
</dbReference>
<evidence type="ECO:0000256" key="6">
    <source>
        <dbReference type="ARBA" id="ARBA00022927"/>
    </source>
</evidence>
<sequence>DHVNFINFNQDSSCISVGYNNGYKIFHCDPFGQFFTKGDGSVGIVEMLFNTSLIAVVGSGDQPPSLSPRRLKVINTKRQCTIVEVTFPNTILAVKMNRTRMVVLLEEQIFIYDIKTMRMLHSIETQLNPLGSCALSPDSDRNYLAYPSPPRTSFLLGSTNLPTINETTHTTPHSTNQTSTLPSRTGDVIIFNAETLQPVTVIEAHKSTISAMCLNANGTLLATASDKGTIVRVFQVETGTKLYQFRRGTYPTTIYSLSFSDDDRFITATSATETVHIFRLGEDEALANRKKRDGKSHMKSGKKLKPGRKQSFGSITEEVEETDEIEEEDEEDLLEAEDDSEVELVDDDESFEEGLVVPKRRSSSSGSLGSGKSVNGTDEAKSEPLIDLTRRSVARMIRRSSQTLGRKAAERMGTFLPSKFSSILEPTRHFASLKVPINKDVKAIASIGKEMTEEDLWVLTNHASEVSEDATSGSNASLPRAKLLHVMVITSDGYFYNYGLDPERGGDCILLKQYSLL</sequence>
<dbReference type="InterPro" id="IPR048720">
    <property type="entry name" value="PROPPIN"/>
</dbReference>
<feature type="compositionally biased region" description="Basic and acidic residues" evidence="9">
    <location>
        <begin position="378"/>
        <end position="387"/>
    </location>
</feature>
<dbReference type="GeneID" id="30149045"/>
<accession>A0A1E3QLY4</accession>
<evidence type="ECO:0008006" key="12">
    <source>
        <dbReference type="Google" id="ProtNLM"/>
    </source>
</evidence>
<feature type="region of interest" description="Disordered" evidence="9">
    <location>
        <begin position="288"/>
        <end position="387"/>
    </location>
</feature>
<dbReference type="GO" id="GO:0000425">
    <property type="term" value="P:pexophagy"/>
    <property type="evidence" value="ECO:0007669"/>
    <property type="project" value="EnsemblFungi"/>
</dbReference>
<protein>
    <recommendedName>
        <fullName evidence="12">Autophagy-related protein 18</fullName>
    </recommendedName>
</protein>
<dbReference type="GO" id="GO:0034045">
    <property type="term" value="C:phagophore assembly site membrane"/>
    <property type="evidence" value="ECO:0007669"/>
    <property type="project" value="EnsemblFungi"/>
</dbReference>
<evidence type="ECO:0000256" key="7">
    <source>
        <dbReference type="ARBA" id="ARBA00025740"/>
    </source>
</evidence>
<evidence type="ECO:0000256" key="8">
    <source>
        <dbReference type="ARBA" id="ARBA00037813"/>
    </source>
</evidence>
<organism evidence="10 11">
    <name type="scientific">Babjeviella inositovora NRRL Y-12698</name>
    <dbReference type="NCBI Taxonomy" id="984486"/>
    <lineage>
        <taxon>Eukaryota</taxon>
        <taxon>Fungi</taxon>
        <taxon>Dikarya</taxon>
        <taxon>Ascomycota</taxon>
        <taxon>Saccharomycotina</taxon>
        <taxon>Pichiomycetes</taxon>
        <taxon>Serinales incertae sedis</taxon>
        <taxon>Babjeviella</taxon>
    </lineage>
</organism>
<dbReference type="GO" id="GO:0080025">
    <property type="term" value="F:phosphatidylinositol-3,5-bisphosphate binding"/>
    <property type="evidence" value="ECO:0007669"/>
    <property type="project" value="EnsemblFungi"/>
</dbReference>
<dbReference type="GO" id="GO:0043130">
    <property type="term" value="F:ubiquitin binding"/>
    <property type="evidence" value="ECO:0007669"/>
    <property type="project" value="EnsemblFungi"/>
</dbReference>
<dbReference type="EMBL" id="KV454434">
    <property type="protein sequence ID" value="ODQ78706.1"/>
    <property type="molecule type" value="Genomic_DNA"/>
</dbReference>
<comment type="similarity">
    <text evidence="7">Belongs to the WD repeat PROPPIN family.</text>
</comment>
<dbReference type="GO" id="GO:0032258">
    <property type="term" value="P:cytoplasm to vacuole targeting by the Cvt pathway"/>
    <property type="evidence" value="ECO:0007669"/>
    <property type="project" value="EnsemblFungi"/>
</dbReference>